<evidence type="ECO:0000256" key="1">
    <source>
        <dbReference type="SAM" id="Coils"/>
    </source>
</evidence>
<dbReference type="InterPro" id="IPR018879">
    <property type="entry name" value="MSV199_dom"/>
</dbReference>
<dbReference type="Proteomes" id="UP000203066">
    <property type="component" value="Segment"/>
</dbReference>
<evidence type="ECO:0000259" key="3">
    <source>
        <dbReference type="Pfam" id="PF10553"/>
    </source>
</evidence>
<feature type="domain" description="MSV199" evidence="3">
    <location>
        <begin position="33"/>
        <end position="96"/>
    </location>
</feature>
<name>A0A1S5YD21_9VIRU</name>
<proteinExistence type="predicted"/>
<reference evidence="4 5" key="1">
    <citation type="journal article" date="2016" name="Genome Biol. Evol.">
        <title>Genome Sequencing of the Behavior Manipulating Virus LbFV Reveals a Possible New Virus Family.</title>
        <authorList>
            <person name="Lepetit D."/>
            <person name="Gillet B."/>
            <person name="Hughes S."/>
            <person name="Kraaijeveld K."/>
            <person name="Varaldi J."/>
        </authorList>
    </citation>
    <scope>NUCLEOTIDE SEQUENCE [LARGE SCALE GENOMIC DNA]</scope>
    <source>
        <strain evidence="4">Valence Gotheron</strain>
    </source>
</reference>
<keyword evidence="2" id="KW-0812">Transmembrane</keyword>
<evidence type="ECO:0000313" key="4">
    <source>
        <dbReference type="EMBL" id="AQQ80021.1"/>
    </source>
</evidence>
<keyword evidence="2" id="KW-1133">Transmembrane helix</keyword>
<dbReference type="GeneID" id="31050578"/>
<dbReference type="EMBL" id="KY009685">
    <property type="protein sequence ID" value="AQQ80021.1"/>
    <property type="molecule type" value="Genomic_DNA"/>
</dbReference>
<protein>
    <submittedName>
        <fullName evidence="4">MSV199 domain protein</fullName>
    </submittedName>
</protein>
<keyword evidence="5" id="KW-1185">Reference proteome</keyword>
<feature type="coiled-coil region" evidence="1">
    <location>
        <begin position="157"/>
        <end position="216"/>
    </location>
</feature>
<feature type="transmembrane region" description="Helical" evidence="2">
    <location>
        <begin position="268"/>
        <end position="288"/>
    </location>
</feature>
<organism evidence="4 5">
    <name type="scientific">Leptopilina boulardi filamentous virus</name>
    <dbReference type="NCBI Taxonomy" id="552509"/>
    <lineage>
        <taxon>Viruses</taxon>
        <taxon>Viruses incertae sedis</taxon>
        <taxon>Naldaviricetes</taxon>
        <taxon>Lefavirales</taxon>
        <taxon>Filamentoviridae</taxon>
        <taxon>Alphafilamentovirus</taxon>
        <taxon>Alphafilamentovirus leboulardi</taxon>
    </lineage>
</organism>
<gene>
    <name evidence="4" type="ORF">LbFV_ORF101</name>
</gene>
<evidence type="ECO:0000256" key="2">
    <source>
        <dbReference type="SAM" id="Phobius"/>
    </source>
</evidence>
<dbReference type="KEGG" id="vg:31050578"/>
<evidence type="ECO:0000313" key="5">
    <source>
        <dbReference type="Proteomes" id="UP000203066"/>
    </source>
</evidence>
<dbReference type="Pfam" id="PF10553">
    <property type="entry name" value="MSV199"/>
    <property type="match status" value="1"/>
</dbReference>
<sequence>MFNLEEHIKSYNIQNLITVYKEKITLEKLCQLFNVDVINNYFFQLVRENNIFIDELLLDYIEISGETYEEKKKNFFNFLKEKNITLYNNNKSDNEDNFFIKGDDFEKFIMQINTSRGFELRSLFIIMKNIIIKYCEYEKEYEKKKSMDNDNLILTSLNELKEMFHIFQAQLKDKEEMKHINNNHDDHDDDDSSDYLKFIEENHRNFLQSIDEIKKEINDESTIIENNINEQKEHIQKNETQYNMDVLNSYILSKSKHITLPVTKKQHVYVIGKYYIYITLNSIIIYLFKKNIFRFI</sequence>
<accession>A0A1S5YD21</accession>
<dbReference type="RefSeq" id="YP_009345705.1">
    <property type="nucleotide sequence ID" value="NC_033778.1"/>
</dbReference>
<keyword evidence="1" id="KW-0175">Coiled coil</keyword>
<keyword evidence="2" id="KW-0472">Membrane</keyword>